<protein>
    <recommendedName>
        <fullName evidence="3">histidine kinase</fullName>
        <ecNumber evidence="3">2.7.13.3</ecNumber>
    </recommendedName>
</protein>
<dbReference type="EC" id="2.7.13.3" evidence="3"/>
<dbReference type="Pfam" id="PF00672">
    <property type="entry name" value="HAMP"/>
    <property type="match status" value="1"/>
</dbReference>
<dbReference type="PANTHER" id="PTHR45436">
    <property type="entry name" value="SENSOR HISTIDINE KINASE YKOH"/>
    <property type="match status" value="1"/>
</dbReference>
<dbReference type="RefSeq" id="WP_102845238.1">
    <property type="nucleotide sequence ID" value="NZ_PDZR01000032.1"/>
</dbReference>
<keyword evidence="8 11" id="KW-1133">Transmembrane helix</keyword>
<comment type="subcellular location">
    <subcellularLocation>
        <location evidence="2">Membrane</location>
    </subcellularLocation>
</comment>
<organism evidence="14 15">
    <name type="scientific">Methylocella silvestris</name>
    <dbReference type="NCBI Taxonomy" id="199596"/>
    <lineage>
        <taxon>Bacteria</taxon>
        <taxon>Pseudomonadati</taxon>
        <taxon>Pseudomonadota</taxon>
        <taxon>Alphaproteobacteria</taxon>
        <taxon>Hyphomicrobiales</taxon>
        <taxon>Beijerinckiaceae</taxon>
        <taxon>Methylocella</taxon>
    </lineage>
</organism>
<feature type="domain" description="Histidine kinase" evidence="12">
    <location>
        <begin position="240"/>
        <end position="454"/>
    </location>
</feature>
<comment type="catalytic activity">
    <reaction evidence="1">
        <text>ATP + protein L-histidine = ADP + protein N-phospho-L-histidine.</text>
        <dbReference type="EC" id="2.7.13.3"/>
    </reaction>
</comment>
<evidence type="ECO:0000259" key="12">
    <source>
        <dbReference type="PROSITE" id="PS50109"/>
    </source>
</evidence>
<comment type="caution">
    <text evidence="14">The sequence shown here is derived from an EMBL/GenBank/DDBJ whole genome shotgun (WGS) entry which is preliminary data.</text>
</comment>
<proteinExistence type="predicted"/>
<evidence type="ECO:0000313" key="14">
    <source>
        <dbReference type="EMBL" id="PNG24446.1"/>
    </source>
</evidence>
<dbReference type="InterPro" id="IPR003661">
    <property type="entry name" value="HisK_dim/P_dom"/>
</dbReference>
<evidence type="ECO:0000256" key="1">
    <source>
        <dbReference type="ARBA" id="ARBA00000085"/>
    </source>
</evidence>
<dbReference type="SMART" id="SM00387">
    <property type="entry name" value="HATPase_c"/>
    <property type="match status" value="1"/>
</dbReference>
<dbReference type="Proteomes" id="UP000236286">
    <property type="component" value="Unassembled WGS sequence"/>
</dbReference>
<dbReference type="SMART" id="SM00388">
    <property type="entry name" value="HisKA"/>
    <property type="match status" value="1"/>
</dbReference>
<evidence type="ECO:0000256" key="6">
    <source>
        <dbReference type="ARBA" id="ARBA00022692"/>
    </source>
</evidence>
<sequence>MRISDLFRTASFRLAVLFAFAVTAATTVIFVFIYWHVATFDVRRVGVRLSDEVARAAAEPDDQLRRQLRRRLASDLRKLDYVGLFDARGKSVFGNVAALPEGLPIDGAPHPIEVAPLGGGSGTEPALLAARQRPNGGVVLIGRSLYEVYALRRLVIRALALGVAPTILSALIIGLIFSLRTVKRLRSINEAILRIIQGDLQDRLPVGPWKDDVDNIASGVNLMLDEIVRLLDQIKSVSDNIAHDLRAPLSITRMSLERGLAAPAEKDLRAAANRALAELDRALTTVTALLRISEIELGRRRHEFVPVDLAEVCATAFELYEPLAEAKSISFTLDAGRPVPLSGDHDLLVEAVANLIDNALKFGPENGVVCVSASVVSGRAEVAVCDNGPGVDPSESGEIFKRFYRSKSARSIPGTGLGLNLAATIFSLHGLDLKVADNHPGARFVASQRLPASS</sequence>
<dbReference type="GO" id="GO:0000155">
    <property type="term" value="F:phosphorelay sensor kinase activity"/>
    <property type="evidence" value="ECO:0007669"/>
    <property type="project" value="InterPro"/>
</dbReference>
<evidence type="ECO:0000313" key="15">
    <source>
        <dbReference type="Proteomes" id="UP000236286"/>
    </source>
</evidence>
<keyword evidence="7 14" id="KW-0418">Kinase</keyword>
<dbReference type="InterPro" id="IPR004358">
    <property type="entry name" value="Sig_transdc_His_kin-like_C"/>
</dbReference>
<dbReference type="AlphaFoldDB" id="A0A2J7TCE6"/>
<dbReference type="GO" id="GO:0005886">
    <property type="term" value="C:plasma membrane"/>
    <property type="evidence" value="ECO:0007669"/>
    <property type="project" value="TreeGrafter"/>
</dbReference>
<dbReference type="SMART" id="SM00304">
    <property type="entry name" value="HAMP"/>
    <property type="match status" value="1"/>
</dbReference>
<dbReference type="EMBL" id="PDZR01000032">
    <property type="protein sequence ID" value="PNG24446.1"/>
    <property type="molecule type" value="Genomic_DNA"/>
</dbReference>
<evidence type="ECO:0000256" key="9">
    <source>
        <dbReference type="ARBA" id="ARBA00023012"/>
    </source>
</evidence>
<evidence type="ECO:0000256" key="7">
    <source>
        <dbReference type="ARBA" id="ARBA00022777"/>
    </source>
</evidence>
<evidence type="ECO:0000256" key="3">
    <source>
        <dbReference type="ARBA" id="ARBA00012438"/>
    </source>
</evidence>
<dbReference type="InterPro" id="IPR003660">
    <property type="entry name" value="HAMP_dom"/>
</dbReference>
<feature type="domain" description="HAMP" evidence="13">
    <location>
        <begin position="179"/>
        <end position="232"/>
    </location>
</feature>
<keyword evidence="6 11" id="KW-0812">Transmembrane</keyword>
<dbReference type="Gene3D" id="1.10.287.130">
    <property type="match status" value="1"/>
</dbReference>
<dbReference type="PROSITE" id="PS50885">
    <property type="entry name" value="HAMP"/>
    <property type="match status" value="1"/>
</dbReference>
<accession>A0A2J7TCE6</accession>
<dbReference type="InterPro" id="IPR050428">
    <property type="entry name" value="TCS_sensor_his_kinase"/>
</dbReference>
<dbReference type="InterPro" id="IPR003594">
    <property type="entry name" value="HATPase_dom"/>
</dbReference>
<dbReference type="PRINTS" id="PR00344">
    <property type="entry name" value="BCTRLSENSOR"/>
</dbReference>
<dbReference type="Gene3D" id="3.30.565.10">
    <property type="entry name" value="Histidine kinase-like ATPase, C-terminal domain"/>
    <property type="match status" value="1"/>
</dbReference>
<keyword evidence="4" id="KW-0597">Phosphoprotein</keyword>
<evidence type="ECO:0000256" key="10">
    <source>
        <dbReference type="ARBA" id="ARBA00023136"/>
    </source>
</evidence>
<evidence type="ECO:0000256" key="11">
    <source>
        <dbReference type="SAM" id="Phobius"/>
    </source>
</evidence>
<dbReference type="Gene3D" id="6.10.340.10">
    <property type="match status" value="1"/>
</dbReference>
<dbReference type="SUPFAM" id="SSF55874">
    <property type="entry name" value="ATPase domain of HSP90 chaperone/DNA topoisomerase II/histidine kinase"/>
    <property type="match status" value="1"/>
</dbReference>
<reference evidence="14 15" key="1">
    <citation type="submission" date="2017-10" db="EMBL/GenBank/DDBJ databases">
        <title>Genome announcement of Methylocella silvestris TVC from permafrost.</title>
        <authorList>
            <person name="Wang J."/>
            <person name="Geng K."/>
            <person name="Ul-Haque F."/>
            <person name="Crombie A.T."/>
            <person name="Street L.E."/>
            <person name="Wookey P.A."/>
            <person name="Murrell J.C."/>
            <person name="Pratscher J."/>
        </authorList>
    </citation>
    <scope>NUCLEOTIDE SEQUENCE [LARGE SCALE GENOMIC DNA]</scope>
    <source>
        <strain evidence="14 15">TVC</strain>
    </source>
</reference>
<evidence type="ECO:0000256" key="4">
    <source>
        <dbReference type="ARBA" id="ARBA00022553"/>
    </source>
</evidence>
<name>A0A2J7TCE6_METSI</name>
<dbReference type="PANTHER" id="PTHR45436:SF8">
    <property type="entry name" value="HISTIDINE KINASE"/>
    <property type="match status" value="1"/>
</dbReference>
<evidence type="ECO:0000259" key="13">
    <source>
        <dbReference type="PROSITE" id="PS50885"/>
    </source>
</evidence>
<keyword evidence="10 11" id="KW-0472">Membrane</keyword>
<evidence type="ECO:0000256" key="5">
    <source>
        <dbReference type="ARBA" id="ARBA00022679"/>
    </source>
</evidence>
<feature type="transmembrane region" description="Helical" evidence="11">
    <location>
        <begin position="12"/>
        <end position="35"/>
    </location>
</feature>
<dbReference type="OrthoDB" id="9815202at2"/>
<dbReference type="InterPro" id="IPR036097">
    <property type="entry name" value="HisK_dim/P_sf"/>
</dbReference>
<dbReference type="CDD" id="cd06225">
    <property type="entry name" value="HAMP"/>
    <property type="match status" value="1"/>
</dbReference>
<evidence type="ECO:0000256" key="2">
    <source>
        <dbReference type="ARBA" id="ARBA00004370"/>
    </source>
</evidence>
<dbReference type="PROSITE" id="PS50109">
    <property type="entry name" value="HIS_KIN"/>
    <property type="match status" value="1"/>
</dbReference>
<evidence type="ECO:0000256" key="8">
    <source>
        <dbReference type="ARBA" id="ARBA00022989"/>
    </source>
</evidence>
<feature type="transmembrane region" description="Helical" evidence="11">
    <location>
        <begin position="154"/>
        <end position="177"/>
    </location>
</feature>
<gene>
    <name evidence="14" type="ORF">CR492_18665</name>
</gene>
<dbReference type="InterPro" id="IPR005467">
    <property type="entry name" value="His_kinase_dom"/>
</dbReference>
<dbReference type="SUPFAM" id="SSF47384">
    <property type="entry name" value="Homodimeric domain of signal transducing histidine kinase"/>
    <property type="match status" value="1"/>
</dbReference>
<keyword evidence="9" id="KW-0902">Two-component regulatory system</keyword>
<dbReference type="InterPro" id="IPR036890">
    <property type="entry name" value="HATPase_C_sf"/>
</dbReference>
<keyword evidence="5" id="KW-0808">Transferase</keyword>
<dbReference type="Pfam" id="PF02518">
    <property type="entry name" value="HATPase_c"/>
    <property type="match status" value="1"/>
</dbReference>